<gene>
    <name evidence="1" type="ORF">DVG78_10300</name>
</gene>
<dbReference type="RefSeq" id="WP_114460991.1">
    <property type="nucleotide sequence ID" value="NZ_QPIW01000006.1"/>
</dbReference>
<name>A0A369I8X3_9BACT</name>
<organism evidence="1 2">
    <name type="scientific">Runella aurantiaca</name>
    <dbReference type="NCBI Taxonomy" id="2282308"/>
    <lineage>
        <taxon>Bacteria</taxon>
        <taxon>Pseudomonadati</taxon>
        <taxon>Bacteroidota</taxon>
        <taxon>Cytophagia</taxon>
        <taxon>Cytophagales</taxon>
        <taxon>Spirosomataceae</taxon>
        <taxon>Runella</taxon>
    </lineage>
</organism>
<evidence type="ECO:0000313" key="1">
    <source>
        <dbReference type="EMBL" id="RDB06211.1"/>
    </source>
</evidence>
<proteinExistence type="predicted"/>
<dbReference type="Proteomes" id="UP000253141">
    <property type="component" value="Unassembled WGS sequence"/>
</dbReference>
<accession>A0A369I8X3</accession>
<comment type="caution">
    <text evidence="1">The sequence shown here is derived from an EMBL/GenBank/DDBJ whole genome shotgun (WGS) entry which is preliminary data.</text>
</comment>
<evidence type="ECO:0000313" key="2">
    <source>
        <dbReference type="Proteomes" id="UP000253141"/>
    </source>
</evidence>
<reference evidence="1 2" key="1">
    <citation type="submission" date="2018-07" db="EMBL/GenBank/DDBJ databases">
        <title>Genome analysis of Runella aurantiaca.</title>
        <authorList>
            <person name="Yang X."/>
        </authorList>
    </citation>
    <scope>NUCLEOTIDE SEQUENCE [LARGE SCALE GENOMIC DNA]</scope>
    <source>
        <strain evidence="1 2">YX9</strain>
    </source>
</reference>
<dbReference type="OrthoDB" id="1122968at2"/>
<dbReference type="EMBL" id="QPIW01000006">
    <property type="protein sequence ID" value="RDB06211.1"/>
    <property type="molecule type" value="Genomic_DNA"/>
</dbReference>
<protein>
    <submittedName>
        <fullName evidence="1">Uncharacterized protein</fullName>
    </submittedName>
</protein>
<keyword evidence="2" id="KW-1185">Reference proteome</keyword>
<dbReference type="AlphaFoldDB" id="A0A369I8X3"/>
<sequence>MGALQIENTERYLKITLDKEAFDDAQIMDLLEYLRTEELIKRAQFDDSISELGKTIKNEWWAKHKSELLK</sequence>